<feature type="signal peptide" evidence="1">
    <location>
        <begin position="1"/>
        <end position="25"/>
    </location>
</feature>
<dbReference type="EMBL" id="JAVDQD010000015">
    <property type="protein sequence ID" value="MDR6241998.1"/>
    <property type="molecule type" value="Genomic_DNA"/>
</dbReference>
<protein>
    <submittedName>
        <fullName evidence="4">Isomerase</fullName>
    </submittedName>
</protein>
<dbReference type="Pfam" id="PF22422">
    <property type="entry name" value="MGH1-like_GH"/>
    <property type="match status" value="1"/>
</dbReference>
<dbReference type="SUPFAM" id="SSF48208">
    <property type="entry name" value="Six-hairpin glycosidases"/>
    <property type="match status" value="1"/>
</dbReference>
<dbReference type="InterPro" id="IPR001661">
    <property type="entry name" value="Glyco_hydro_37"/>
</dbReference>
<evidence type="ECO:0000313" key="5">
    <source>
        <dbReference type="Proteomes" id="UP001185092"/>
    </source>
</evidence>
<keyword evidence="1" id="KW-0732">Signal</keyword>
<accession>A0AAE3XSL4</accession>
<keyword evidence="4" id="KW-0413">Isomerase</keyword>
<gene>
    <name evidence="4" type="ORF">HNQ88_005085</name>
</gene>
<evidence type="ECO:0000313" key="4">
    <source>
        <dbReference type="EMBL" id="MDR6241998.1"/>
    </source>
</evidence>
<feature type="domain" description="Mannosylglycerate hydrolase MGH1-like glycoside hydrolase" evidence="3">
    <location>
        <begin position="345"/>
        <end position="682"/>
    </location>
</feature>
<dbReference type="Pfam" id="PF21152">
    <property type="entry name" value="YgjK_N"/>
    <property type="match status" value="1"/>
</dbReference>
<reference evidence="4" key="1">
    <citation type="submission" date="2023-07" db="EMBL/GenBank/DDBJ databases">
        <title>Genomic Encyclopedia of Type Strains, Phase IV (KMG-IV): sequencing the most valuable type-strain genomes for metagenomic binning, comparative biology and taxonomic classification.</title>
        <authorList>
            <person name="Goeker M."/>
        </authorList>
    </citation>
    <scope>NUCLEOTIDE SEQUENCE</scope>
    <source>
        <strain evidence="4">DSM 26174</strain>
    </source>
</reference>
<dbReference type="InterPro" id="IPR008928">
    <property type="entry name" value="6-hairpin_glycosidase_sf"/>
</dbReference>
<dbReference type="InterPro" id="IPR048450">
    <property type="entry name" value="YgjK_N"/>
</dbReference>
<keyword evidence="5" id="KW-1185">Reference proteome</keyword>
<dbReference type="PROSITE" id="PS51257">
    <property type="entry name" value="PROKAR_LIPOPROTEIN"/>
    <property type="match status" value="1"/>
</dbReference>
<sequence>MRLFKTNTNFFSKALKGSAFLLAFAACKNLNSEKQNLHHPEGEAQISLYDFPNVLDVTGTPEDHKSWGVWSFSDMGSWHSFSLPEQGSDQVGGFVGPFLMTQNNGAWFSKQFAKLSIKIGDKKLDLNKAKDLKTSYYPGRLVQSFNINGLEIDMNLIFVSNRTTLISSEIKNSSGEAQEIQIGWEGDVFLPETNINALENGVDVTFEGNSKAVALRSSTVSKPSSDESSYSFNAGEAQSIKQNESIQNAITISVVFDDIEKKAEERISDISLKNAEVALNENEKRWNRYVETVVDQPTHWKENNDYRRIAVKSLNTLMNNWRSAAGELKHEGLFPSYGIRHFHGFWAWDSWKHSYALAAIEPELAKNQIRAMFDYQDDMGMIADCVFRDTLDEKHNWRNTKAPLATWAVKKVYDVSKDQSFLEEMYPKLVKYHNWWYIYRDHDKNGICEYGATDGTPTAAAWESGMDNAVRFDEAFAKKDLLKNNEHGWSLEQESVDLNSYLYDEKLDLAEISKILGKEEESKKFLADAEILKKKIQDLMFDEETGYFYDIDIHTKKTIKVQGPEGWIPLWANIATPEQAARVKDVMMDTAVFNTKMPLPTLAYNHPKFNPRKGYWRGPVWMDQANYGVEALMNYGFTQEANTLAKKMLDNAGGLKNSSDPIRENYHPITGEGLNANHFSWSAAHFLVLYGETNTIDKQPKTASMK</sequence>
<evidence type="ECO:0000259" key="2">
    <source>
        <dbReference type="Pfam" id="PF21152"/>
    </source>
</evidence>
<dbReference type="PANTHER" id="PTHR23403">
    <property type="entry name" value="TREHALASE"/>
    <property type="match status" value="1"/>
</dbReference>
<dbReference type="GO" id="GO:0016853">
    <property type="term" value="F:isomerase activity"/>
    <property type="evidence" value="ECO:0007669"/>
    <property type="project" value="UniProtKB-KW"/>
</dbReference>
<feature type="domain" description="Glucosidase YgjK N-terminal" evidence="2">
    <location>
        <begin position="71"/>
        <end position="188"/>
    </location>
</feature>
<proteinExistence type="predicted"/>
<dbReference type="Proteomes" id="UP001185092">
    <property type="component" value="Unassembled WGS sequence"/>
</dbReference>
<dbReference type="GO" id="GO:0005993">
    <property type="term" value="P:trehalose catabolic process"/>
    <property type="evidence" value="ECO:0007669"/>
    <property type="project" value="TreeGrafter"/>
</dbReference>
<dbReference type="InterPro" id="IPR012341">
    <property type="entry name" value="6hp_glycosidase-like_sf"/>
</dbReference>
<evidence type="ECO:0000259" key="3">
    <source>
        <dbReference type="Pfam" id="PF22422"/>
    </source>
</evidence>
<dbReference type="PANTHER" id="PTHR23403:SF1">
    <property type="entry name" value="TREHALASE"/>
    <property type="match status" value="1"/>
</dbReference>
<evidence type="ECO:0000256" key="1">
    <source>
        <dbReference type="SAM" id="SignalP"/>
    </source>
</evidence>
<feature type="chain" id="PRO_5041951890" evidence="1">
    <location>
        <begin position="26"/>
        <end position="706"/>
    </location>
</feature>
<dbReference type="GO" id="GO:0004555">
    <property type="term" value="F:alpha,alpha-trehalase activity"/>
    <property type="evidence" value="ECO:0007669"/>
    <property type="project" value="InterPro"/>
</dbReference>
<comment type="caution">
    <text evidence="4">The sequence shown here is derived from an EMBL/GenBank/DDBJ whole genome shotgun (WGS) entry which is preliminary data.</text>
</comment>
<name>A0AAE3XSL4_9BACT</name>
<dbReference type="AlphaFoldDB" id="A0AAE3XSL4"/>
<dbReference type="Gene3D" id="1.50.10.10">
    <property type="match status" value="2"/>
</dbReference>
<dbReference type="RefSeq" id="WP_309943264.1">
    <property type="nucleotide sequence ID" value="NZ_AP025308.1"/>
</dbReference>
<dbReference type="InterPro" id="IPR054491">
    <property type="entry name" value="MGH1-like_GH"/>
</dbReference>
<organism evidence="4 5">
    <name type="scientific">Aureibacter tunicatorum</name>
    <dbReference type="NCBI Taxonomy" id="866807"/>
    <lineage>
        <taxon>Bacteria</taxon>
        <taxon>Pseudomonadati</taxon>
        <taxon>Bacteroidota</taxon>
        <taxon>Cytophagia</taxon>
        <taxon>Cytophagales</taxon>
        <taxon>Persicobacteraceae</taxon>
        <taxon>Aureibacter</taxon>
    </lineage>
</organism>
<dbReference type="Gene3D" id="2.70.98.50">
    <property type="entry name" value="putative glycoside hydrolase family protein from bacillus halodurans"/>
    <property type="match status" value="1"/>
</dbReference>